<keyword evidence="3" id="KW-1185">Reference proteome</keyword>
<evidence type="ECO:0000313" key="2">
    <source>
        <dbReference type="EMBL" id="ELP87382.1"/>
    </source>
</evidence>
<dbReference type="OMA" id="CMEIIDT"/>
<protein>
    <submittedName>
        <fullName evidence="2">Uncharacterized protein</fullName>
    </submittedName>
</protein>
<accession>A0A0A1U0J3</accession>
<organism evidence="2 3">
    <name type="scientific">Entamoeba invadens IP1</name>
    <dbReference type="NCBI Taxonomy" id="370355"/>
    <lineage>
        <taxon>Eukaryota</taxon>
        <taxon>Amoebozoa</taxon>
        <taxon>Evosea</taxon>
        <taxon>Archamoebae</taxon>
        <taxon>Mastigamoebida</taxon>
        <taxon>Entamoebidae</taxon>
        <taxon>Entamoeba</taxon>
    </lineage>
</organism>
<dbReference type="KEGG" id="eiv:EIN_096390"/>
<dbReference type="Proteomes" id="UP000014680">
    <property type="component" value="Unassembled WGS sequence"/>
</dbReference>
<name>A0A0A1U0J3_ENTIV</name>
<proteinExistence type="predicted"/>
<dbReference type="VEuPathDB" id="AmoebaDB:EIN_096390"/>
<dbReference type="EMBL" id="KB206860">
    <property type="protein sequence ID" value="ELP87382.1"/>
    <property type="molecule type" value="Genomic_DNA"/>
</dbReference>
<evidence type="ECO:0000256" key="1">
    <source>
        <dbReference type="SAM" id="MobiDB-lite"/>
    </source>
</evidence>
<feature type="compositionally biased region" description="Basic and acidic residues" evidence="1">
    <location>
        <begin position="65"/>
        <end position="90"/>
    </location>
</feature>
<feature type="compositionally biased region" description="Basic residues" evidence="1">
    <location>
        <begin position="1"/>
        <end position="10"/>
    </location>
</feature>
<evidence type="ECO:0000313" key="3">
    <source>
        <dbReference type="Proteomes" id="UP000014680"/>
    </source>
</evidence>
<feature type="region of interest" description="Disordered" evidence="1">
    <location>
        <begin position="1"/>
        <end position="101"/>
    </location>
</feature>
<dbReference type="AlphaFoldDB" id="A0A0A1U0J3"/>
<reference evidence="2 3" key="1">
    <citation type="submission" date="2012-10" db="EMBL/GenBank/DDBJ databases">
        <authorList>
            <person name="Zafar N."/>
            <person name="Inman J."/>
            <person name="Hall N."/>
            <person name="Lorenzi H."/>
            <person name="Caler E."/>
        </authorList>
    </citation>
    <scope>NUCLEOTIDE SEQUENCE [LARGE SCALE GENOMIC DNA]</scope>
    <source>
        <strain evidence="2 3">IP1</strain>
    </source>
</reference>
<dbReference type="RefSeq" id="XP_004254153.1">
    <property type="nucleotide sequence ID" value="XM_004254105.1"/>
</dbReference>
<dbReference type="OrthoDB" id="28441at2759"/>
<dbReference type="GeneID" id="14886449"/>
<feature type="compositionally biased region" description="Basic and acidic residues" evidence="1">
    <location>
        <begin position="29"/>
        <end position="39"/>
    </location>
</feature>
<sequence length="452" mass="52684">MKPKARRNKGQKIETGMIGYTPDTPQRTQDYRQNDRQPPQEEAQQQDRQGYQDRPRQQPYQKRTNHSDHREKFAKFDQKERPGDRQDKKYPNRYGITQEKREEIKKVNEELRKKHPTLLPTGLAHEFFIDSPQCNPPHPKYMTDQEVKNTIYSAFENIRSFFAYKEQYYEISYKMSHGAEQEGSIVSFFSHLHKSLDDCVNRYYPHSHRYPIELVSVSTSKTTSMSQLQLSNGSESDFMFKGALPQFDSAFRLEEMLLNAVLFNDIRQLEMVNKDNAQYMSPEVSQVLTTKKTKLSKAVAEMMINNMVEVFRREKGLRFVKRIFSLLPDDLKAQVAGTVVGQLAVLFQMDNTYPKERLDVFTEIGTYISEVNDVIQVSEYIGNLLEMFGECGKQLLGEDYFEIIKGILQNQTLKNEEPDLYQEFLEGCCGVLEEHTGELSKAVVDFIEKMKV</sequence>
<gene>
    <name evidence="2" type="ORF">EIN_096390</name>
</gene>